<evidence type="ECO:0000259" key="9">
    <source>
        <dbReference type="Pfam" id="PF00441"/>
    </source>
</evidence>
<evidence type="ECO:0000256" key="7">
    <source>
        <dbReference type="ARBA" id="ARBA00023002"/>
    </source>
</evidence>
<comment type="similarity">
    <text evidence="3 8">Belongs to the acyl-CoA dehydrogenase family.</text>
</comment>
<dbReference type="FunFam" id="1.10.540.10:FF:000002">
    <property type="entry name" value="Acyl-CoA dehydrogenase FadE19"/>
    <property type="match status" value="1"/>
</dbReference>
<dbReference type="Gene3D" id="1.10.540.10">
    <property type="entry name" value="Acyl-CoA dehydrogenase/oxidase, N-terminal domain"/>
    <property type="match status" value="1"/>
</dbReference>
<accession>A0A1F8GDT4</accession>
<feature type="domain" description="Acyl-CoA oxidase/dehydrogenase middle" evidence="10">
    <location>
        <begin position="112"/>
        <end position="207"/>
    </location>
</feature>
<dbReference type="Gene3D" id="2.40.110.10">
    <property type="entry name" value="Butyryl-CoA Dehydrogenase, subunit A, domain 2"/>
    <property type="match status" value="1"/>
</dbReference>
<comment type="caution">
    <text evidence="12">The sequence shown here is derived from an EMBL/GenBank/DDBJ whole genome shotgun (WGS) entry which is preliminary data.</text>
</comment>
<keyword evidence="5 8" id="KW-0285">Flavoprotein</keyword>
<dbReference type="SUPFAM" id="SSF56645">
    <property type="entry name" value="Acyl-CoA dehydrogenase NM domain-like"/>
    <property type="match status" value="1"/>
</dbReference>
<evidence type="ECO:0000259" key="11">
    <source>
        <dbReference type="Pfam" id="PF02771"/>
    </source>
</evidence>
<evidence type="ECO:0000256" key="2">
    <source>
        <dbReference type="ARBA" id="ARBA00005109"/>
    </source>
</evidence>
<gene>
    <name evidence="12" type="ORF">A2918_00550</name>
</gene>
<dbReference type="Pfam" id="PF02770">
    <property type="entry name" value="Acyl-CoA_dh_M"/>
    <property type="match status" value="1"/>
</dbReference>
<feature type="domain" description="Acyl-CoA dehydrogenase/oxidase N-terminal" evidence="11">
    <location>
        <begin position="1"/>
        <end position="107"/>
    </location>
</feature>
<dbReference type="InterPro" id="IPR009075">
    <property type="entry name" value="AcylCo_DH/oxidase_C"/>
</dbReference>
<sequence>MFREMVREFADKEIRPRIKEMEEAGGMPRELFNQMGEMGFFAASYPEEYGGAGLGKTAYCIVFEELSRVHGSSAVVAGAHMGLACGAIYLGGNETQKKKYLTQALEGKMMGAFALTEPSAGSDAGNIKTSAIKKNGGWVLNGSKRFITNGADADFTIVIAQTDPMLKKDGLAAFIVETKTKGYKVSRVEHKLGIKGSRTVELALEDVFVPDENLLGEVGKAFRMFMQTLNGGRLGLAAGCVGSSKRAFEIAFKHASDRQQFDSPLLSFQMIQSYLARIRANIYMMEQAVYSAAKTADEGKDVRLEAACVKLRCSEMNMWNVDTALQILGGDGFSDESEISRMWRDSRINLIFEGTNEIQQLLIFKEAYSSGGKI</sequence>
<dbReference type="PANTHER" id="PTHR43884:SF12">
    <property type="entry name" value="ISOVALERYL-COA DEHYDROGENASE, MITOCHONDRIAL-RELATED"/>
    <property type="match status" value="1"/>
</dbReference>
<dbReference type="PIRSF" id="PIRSF016578">
    <property type="entry name" value="HsaA"/>
    <property type="match status" value="1"/>
</dbReference>
<reference evidence="12 13" key="1">
    <citation type="journal article" date="2016" name="Nat. Commun.">
        <title>Thousands of microbial genomes shed light on interconnected biogeochemical processes in an aquifer system.</title>
        <authorList>
            <person name="Anantharaman K."/>
            <person name="Brown C.T."/>
            <person name="Hug L.A."/>
            <person name="Sharon I."/>
            <person name="Castelle C.J."/>
            <person name="Probst A.J."/>
            <person name="Thomas B.C."/>
            <person name="Singh A."/>
            <person name="Wilkins M.J."/>
            <person name="Karaoz U."/>
            <person name="Brodie E.L."/>
            <person name="Williams K.H."/>
            <person name="Hubbard S.S."/>
            <person name="Banfield J.F."/>
        </authorList>
    </citation>
    <scope>NUCLEOTIDE SEQUENCE [LARGE SCALE GENOMIC DNA]</scope>
</reference>
<dbReference type="SUPFAM" id="SSF47203">
    <property type="entry name" value="Acyl-CoA dehydrogenase C-terminal domain-like"/>
    <property type="match status" value="1"/>
</dbReference>
<organism evidence="12 13">
    <name type="scientific">Candidatus Yanofskybacteria bacterium RIFCSPLOWO2_01_FULL_42_49</name>
    <dbReference type="NCBI Taxonomy" id="1802694"/>
    <lineage>
        <taxon>Bacteria</taxon>
        <taxon>Candidatus Yanofskyibacteriota</taxon>
    </lineage>
</organism>
<dbReference type="Pfam" id="PF00441">
    <property type="entry name" value="Acyl-CoA_dh_1"/>
    <property type="match status" value="1"/>
</dbReference>
<evidence type="ECO:0008006" key="14">
    <source>
        <dbReference type="Google" id="ProtNLM"/>
    </source>
</evidence>
<dbReference type="FunFam" id="1.20.140.10:FF:000001">
    <property type="entry name" value="Acyl-CoA dehydrogenase"/>
    <property type="match status" value="1"/>
</dbReference>
<dbReference type="PANTHER" id="PTHR43884">
    <property type="entry name" value="ACYL-COA DEHYDROGENASE"/>
    <property type="match status" value="1"/>
</dbReference>
<proteinExistence type="inferred from homology"/>
<dbReference type="InterPro" id="IPR006091">
    <property type="entry name" value="Acyl-CoA_Oxase/DH_mid-dom"/>
</dbReference>
<dbReference type="Gene3D" id="1.20.140.10">
    <property type="entry name" value="Butyryl-CoA Dehydrogenase, subunit A, domain 3"/>
    <property type="match status" value="1"/>
</dbReference>
<dbReference type="InterPro" id="IPR036250">
    <property type="entry name" value="AcylCo_DH-like_C"/>
</dbReference>
<keyword evidence="7 8" id="KW-0560">Oxidoreductase</keyword>
<evidence type="ECO:0000313" key="13">
    <source>
        <dbReference type="Proteomes" id="UP000178227"/>
    </source>
</evidence>
<dbReference type="STRING" id="1802694.A2918_00550"/>
<dbReference type="InterPro" id="IPR006089">
    <property type="entry name" value="Acyl-CoA_DH_CS"/>
</dbReference>
<keyword evidence="4" id="KW-0101">Branched-chain amino acid catabolism</keyword>
<dbReference type="EMBL" id="MGKI01000002">
    <property type="protein sequence ID" value="OGN23542.1"/>
    <property type="molecule type" value="Genomic_DNA"/>
</dbReference>
<evidence type="ECO:0000256" key="4">
    <source>
        <dbReference type="ARBA" id="ARBA00022456"/>
    </source>
</evidence>
<evidence type="ECO:0000256" key="1">
    <source>
        <dbReference type="ARBA" id="ARBA00001974"/>
    </source>
</evidence>
<evidence type="ECO:0000256" key="5">
    <source>
        <dbReference type="ARBA" id="ARBA00022630"/>
    </source>
</evidence>
<dbReference type="GO" id="GO:0009083">
    <property type="term" value="P:branched-chain amino acid catabolic process"/>
    <property type="evidence" value="ECO:0007669"/>
    <property type="project" value="UniProtKB-KW"/>
</dbReference>
<evidence type="ECO:0000259" key="10">
    <source>
        <dbReference type="Pfam" id="PF02770"/>
    </source>
</evidence>
<dbReference type="Pfam" id="PF02771">
    <property type="entry name" value="Acyl-CoA_dh_N"/>
    <property type="match status" value="1"/>
</dbReference>
<name>A0A1F8GDT4_9BACT</name>
<evidence type="ECO:0000256" key="3">
    <source>
        <dbReference type="ARBA" id="ARBA00009347"/>
    </source>
</evidence>
<dbReference type="InterPro" id="IPR009100">
    <property type="entry name" value="AcylCoA_DH/oxidase_NM_dom_sf"/>
</dbReference>
<evidence type="ECO:0000313" key="12">
    <source>
        <dbReference type="EMBL" id="OGN23542.1"/>
    </source>
</evidence>
<evidence type="ECO:0000256" key="6">
    <source>
        <dbReference type="ARBA" id="ARBA00022827"/>
    </source>
</evidence>
<dbReference type="FunFam" id="2.40.110.10:FF:000001">
    <property type="entry name" value="Acyl-CoA dehydrogenase, mitochondrial"/>
    <property type="match status" value="1"/>
</dbReference>
<feature type="domain" description="Acyl-CoA dehydrogenase/oxidase C-terminal" evidence="9">
    <location>
        <begin position="222"/>
        <end position="365"/>
    </location>
</feature>
<comment type="pathway">
    <text evidence="2">Amino-acid degradation; L-valine degradation.</text>
</comment>
<dbReference type="Proteomes" id="UP000178227">
    <property type="component" value="Unassembled WGS sequence"/>
</dbReference>
<comment type="cofactor">
    <cofactor evidence="1 8">
        <name>FAD</name>
        <dbReference type="ChEBI" id="CHEBI:57692"/>
    </cofactor>
</comment>
<dbReference type="InterPro" id="IPR046373">
    <property type="entry name" value="Acyl-CoA_Oxase/DH_mid-dom_sf"/>
</dbReference>
<keyword evidence="6 8" id="KW-0274">FAD</keyword>
<dbReference type="InterPro" id="IPR013786">
    <property type="entry name" value="AcylCoA_DH/ox_N"/>
</dbReference>
<dbReference type="PROSITE" id="PS00073">
    <property type="entry name" value="ACYL_COA_DH_2"/>
    <property type="match status" value="1"/>
</dbReference>
<evidence type="ECO:0000256" key="8">
    <source>
        <dbReference type="RuleBase" id="RU362125"/>
    </source>
</evidence>
<dbReference type="GO" id="GO:0050660">
    <property type="term" value="F:flavin adenine dinucleotide binding"/>
    <property type="evidence" value="ECO:0007669"/>
    <property type="project" value="InterPro"/>
</dbReference>
<dbReference type="AlphaFoldDB" id="A0A1F8GDT4"/>
<dbReference type="GO" id="GO:0003995">
    <property type="term" value="F:acyl-CoA dehydrogenase activity"/>
    <property type="evidence" value="ECO:0007669"/>
    <property type="project" value="InterPro"/>
</dbReference>
<protein>
    <recommendedName>
        <fullName evidence="14">Acyl-CoA dehydrogenase</fullName>
    </recommendedName>
</protein>
<dbReference type="InterPro" id="IPR037069">
    <property type="entry name" value="AcylCoA_DH/ox_N_sf"/>
</dbReference>